<dbReference type="Gene3D" id="3.40.50.2300">
    <property type="match status" value="1"/>
</dbReference>
<evidence type="ECO:0000259" key="4">
    <source>
        <dbReference type="PROSITE" id="PS50110"/>
    </source>
</evidence>
<reference evidence="6" key="2">
    <citation type="submission" date="2020-09" db="EMBL/GenBank/DDBJ databases">
        <authorList>
            <person name="Sun Q."/>
            <person name="Zhou Y."/>
        </authorList>
    </citation>
    <scope>NUCLEOTIDE SEQUENCE</scope>
    <source>
        <strain evidence="6">CGMCC 4.7201</strain>
    </source>
</reference>
<evidence type="ECO:0000313" key="7">
    <source>
        <dbReference type="Proteomes" id="UP000641932"/>
    </source>
</evidence>
<gene>
    <name evidence="6" type="ORF">GCM10012280_40050</name>
</gene>
<dbReference type="InterPro" id="IPR001789">
    <property type="entry name" value="Sig_transdc_resp-reg_receiver"/>
</dbReference>
<evidence type="ECO:0000256" key="2">
    <source>
        <dbReference type="PROSITE-ProRule" id="PRU00169"/>
    </source>
</evidence>
<dbReference type="GO" id="GO:0006355">
    <property type="term" value="P:regulation of DNA-templated transcription"/>
    <property type="evidence" value="ECO:0007669"/>
    <property type="project" value="TreeGrafter"/>
</dbReference>
<organism evidence="6 7">
    <name type="scientific">Wenjunlia tyrosinilytica</name>
    <dbReference type="NCBI Taxonomy" id="1544741"/>
    <lineage>
        <taxon>Bacteria</taxon>
        <taxon>Bacillati</taxon>
        <taxon>Actinomycetota</taxon>
        <taxon>Actinomycetes</taxon>
        <taxon>Kitasatosporales</taxon>
        <taxon>Streptomycetaceae</taxon>
        <taxon>Wenjunlia</taxon>
    </lineage>
</organism>
<name>A0A918DYD1_9ACTN</name>
<dbReference type="PROSITE" id="PS50110">
    <property type="entry name" value="RESPONSE_REGULATORY"/>
    <property type="match status" value="1"/>
</dbReference>
<keyword evidence="1 6" id="KW-0238">DNA-binding</keyword>
<evidence type="ECO:0000256" key="1">
    <source>
        <dbReference type="ARBA" id="ARBA00023125"/>
    </source>
</evidence>
<dbReference type="EMBL" id="BMMS01000017">
    <property type="protein sequence ID" value="GGO91660.1"/>
    <property type="molecule type" value="Genomic_DNA"/>
</dbReference>
<evidence type="ECO:0000259" key="5">
    <source>
        <dbReference type="PROSITE" id="PS50930"/>
    </source>
</evidence>
<evidence type="ECO:0000313" key="6">
    <source>
        <dbReference type="EMBL" id="GGO91660.1"/>
    </source>
</evidence>
<dbReference type="GO" id="GO:0032993">
    <property type="term" value="C:protein-DNA complex"/>
    <property type="evidence" value="ECO:0007669"/>
    <property type="project" value="TreeGrafter"/>
</dbReference>
<evidence type="ECO:0000256" key="3">
    <source>
        <dbReference type="SAM" id="MobiDB-lite"/>
    </source>
</evidence>
<dbReference type="Proteomes" id="UP000641932">
    <property type="component" value="Unassembled WGS sequence"/>
</dbReference>
<dbReference type="Pfam" id="PF04397">
    <property type="entry name" value="LytTR"/>
    <property type="match status" value="1"/>
</dbReference>
<dbReference type="InterPro" id="IPR011006">
    <property type="entry name" value="CheY-like_superfamily"/>
</dbReference>
<dbReference type="SMART" id="SM00850">
    <property type="entry name" value="LytTR"/>
    <property type="match status" value="1"/>
</dbReference>
<dbReference type="RefSeq" id="WP_189133112.1">
    <property type="nucleotide sequence ID" value="NZ_BMMS01000017.1"/>
</dbReference>
<feature type="region of interest" description="Disordered" evidence="3">
    <location>
        <begin position="120"/>
        <end position="149"/>
    </location>
</feature>
<protein>
    <submittedName>
        <fullName evidence="6">DNA-binding response regulator</fullName>
    </submittedName>
</protein>
<keyword evidence="7" id="KW-1185">Reference proteome</keyword>
<reference evidence="6" key="1">
    <citation type="journal article" date="2014" name="Int. J. Syst. Evol. Microbiol.">
        <title>Complete genome sequence of Corynebacterium casei LMG S-19264T (=DSM 44701T), isolated from a smear-ripened cheese.</title>
        <authorList>
            <consortium name="US DOE Joint Genome Institute (JGI-PGF)"/>
            <person name="Walter F."/>
            <person name="Albersmeier A."/>
            <person name="Kalinowski J."/>
            <person name="Ruckert C."/>
        </authorList>
    </citation>
    <scope>NUCLEOTIDE SEQUENCE</scope>
    <source>
        <strain evidence="6">CGMCC 4.7201</strain>
    </source>
</reference>
<sequence length="296" mass="31918">MLHVLAVDDEVPALEELAYLLRRDPRVDEVRTATDGAQALLDIDRALETGRPLDAVFLDIGMPGLDGLAIARVVSRFARPPMVVFVTAHEDHAVDAFSLDAADYVLKPVNPERLAEAVRRVADDSPRAGDTVERSAASPPEEAAQASSAPADEVICVELAGVTRFIQRSEVLYAEAHGDYARLHTPSATHLVRTSLTALEERWGDGGFVRIHRTYLVALRQVQELRLGAGQACVRVGDELLPVSRRHVRQVRDLLVRQAGTRPPAGGPTRAQPGTAPSTSGAPSLPRPLPDRGGRG</sequence>
<keyword evidence="2" id="KW-0597">Phosphoprotein</keyword>
<feature type="domain" description="HTH LytTR-type" evidence="5">
    <location>
        <begin position="166"/>
        <end position="257"/>
    </location>
</feature>
<comment type="caution">
    <text evidence="6">The sequence shown here is derived from an EMBL/GenBank/DDBJ whole genome shotgun (WGS) entry which is preliminary data.</text>
</comment>
<dbReference type="InterPro" id="IPR007492">
    <property type="entry name" value="LytTR_DNA-bd_dom"/>
</dbReference>
<dbReference type="GO" id="GO:0000156">
    <property type="term" value="F:phosphorelay response regulator activity"/>
    <property type="evidence" value="ECO:0007669"/>
    <property type="project" value="TreeGrafter"/>
</dbReference>
<dbReference type="AlphaFoldDB" id="A0A918DYD1"/>
<dbReference type="Gene3D" id="2.40.50.1020">
    <property type="entry name" value="LytTr DNA-binding domain"/>
    <property type="match status" value="1"/>
</dbReference>
<feature type="region of interest" description="Disordered" evidence="3">
    <location>
        <begin position="256"/>
        <end position="296"/>
    </location>
</feature>
<dbReference type="PANTHER" id="PTHR48111">
    <property type="entry name" value="REGULATOR OF RPOS"/>
    <property type="match status" value="1"/>
</dbReference>
<dbReference type="PROSITE" id="PS50930">
    <property type="entry name" value="HTH_LYTTR"/>
    <property type="match status" value="1"/>
</dbReference>
<dbReference type="GO" id="GO:0000976">
    <property type="term" value="F:transcription cis-regulatory region binding"/>
    <property type="evidence" value="ECO:0007669"/>
    <property type="project" value="TreeGrafter"/>
</dbReference>
<dbReference type="PANTHER" id="PTHR48111:SF69">
    <property type="entry name" value="RESPONSE REGULATOR RECEIVER"/>
    <property type="match status" value="1"/>
</dbReference>
<feature type="compositionally biased region" description="Basic and acidic residues" evidence="3">
    <location>
        <begin position="120"/>
        <end position="133"/>
    </location>
</feature>
<dbReference type="Pfam" id="PF00072">
    <property type="entry name" value="Response_reg"/>
    <property type="match status" value="1"/>
</dbReference>
<feature type="compositionally biased region" description="Low complexity" evidence="3">
    <location>
        <begin position="135"/>
        <end position="149"/>
    </location>
</feature>
<accession>A0A918DYD1</accession>
<feature type="modified residue" description="4-aspartylphosphate" evidence="2">
    <location>
        <position position="59"/>
    </location>
</feature>
<dbReference type="SMART" id="SM00448">
    <property type="entry name" value="REC"/>
    <property type="match status" value="1"/>
</dbReference>
<dbReference type="GO" id="GO:0005829">
    <property type="term" value="C:cytosol"/>
    <property type="evidence" value="ECO:0007669"/>
    <property type="project" value="TreeGrafter"/>
</dbReference>
<dbReference type="InterPro" id="IPR039420">
    <property type="entry name" value="WalR-like"/>
</dbReference>
<dbReference type="SUPFAM" id="SSF52172">
    <property type="entry name" value="CheY-like"/>
    <property type="match status" value="1"/>
</dbReference>
<proteinExistence type="predicted"/>
<feature type="domain" description="Response regulatory" evidence="4">
    <location>
        <begin position="3"/>
        <end position="122"/>
    </location>
</feature>